<dbReference type="OMA" id="FPYFMEH"/>
<keyword evidence="10" id="KW-0862">Zinc</keyword>
<evidence type="ECO:0000256" key="15">
    <source>
        <dbReference type="PROSITE-ProRule" id="PRU01343"/>
    </source>
</evidence>
<reference evidence="17" key="2">
    <citation type="submission" date="2025-08" db="UniProtKB">
        <authorList>
            <consortium name="Ensembl"/>
        </authorList>
    </citation>
    <scope>IDENTIFICATION</scope>
</reference>
<keyword evidence="6" id="KW-0808">Transferase</keyword>
<evidence type="ECO:0000256" key="2">
    <source>
        <dbReference type="ARBA" id="ARBA00004604"/>
    </source>
</evidence>
<dbReference type="GeneTree" id="ENSGT00390000012556"/>
<keyword evidence="11" id="KW-0539">Nucleus</keyword>
<dbReference type="SMR" id="H3CLE3"/>
<sequence length="425" mass="48898">MDNKAKTEGDSVGIDVIMADVEKSPHCAHGPTLLFEKVSRGGQAGRRFYACSACRDRKDCNFFQWEGEKVSEARRLAREAEIRSKRPRFSHAEFSARLRRFLSIPEEQRSFCQDCELLQLPGEEQEHASHRRCPLSAAQLARPSQLLRPLDNKKSNAQFLFTQRSSHFLLESLVALGYRKLLCVGTPRLQEMIKLRNLEHPGDPVQSLLLDMDFRYAQFYSQEEFCHYNMFNHHFFEGQASRTLLQTFLEESGGRRAVVVADPPFGGLVKPLANTFSLLSHMWRQAQNAGMTGPNVPLVWIFPYFLEPRIQECLPSLTMLDYQVEYDNHPLYKRGETARTRSPVRIFTNIPARDFVLPEEEGYRFCPMCQRFVWILNKHCDRCRSCPSKDGRKWKHCSACGKCVKAAWTHCSTCGRCVLPPHLCG</sequence>
<keyword evidence="4" id="KW-0963">Cytoplasm</keyword>
<reference evidence="17" key="3">
    <citation type="submission" date="2025-09" db="UniProtKB">
        <authorList>
            <consortium name="Ensembl"/>
        </authorList>
    </citation>
    <scope>IDENTIFICATION</scope>
</reference>
<dbReference type="STRING" id="99883.ENSTNIP00000009072"/>
<dbReference type="PROSITE" id="PS50216">
    <property type="entry name" value="DHHC"/>
    <property type="match status" value="1"/>
</dbReference>
<dbReference type="PANTHER" id="PTHR13493:SF3">
    <property type="entry name" value="RRNA N6-ADENOSINE-METHYLTRANSFERASE ZCCHC4"/>
    <property type="match status" value="1"/>
</dbReference>
<keyword evidence="7" id="KW-0949">S-adenosyl-L-methionine</keyword>
<comment type="subcellular location">
    <subcellularLocation>
        <location evidence="1">Cytoplasm</location>
    </subcellularLocation>
    <subcellularLocation>
        <location evidence="2">Nucleus</location>
        <location evidence="2">Nucleolus</location>
    </subcellularLocation>
</comment>
<dbReference type="GO" id="GO:0008988">
    <property type="term" value="F:rRNA (adenine-N6-)-methyltransferase activity"/>
    <property type="evidence" value="ECO:0007669"/>
    <property type="project" value="InterPro"/>
</dbReference>
<evidence type="ECO:0000256" key="9">
    <source>
        <dbReference type="ARBA" id="ARBA00022771"/>
    </source>
</evidence>
<proteinExistence type="inferred from homology"/>
<dbReference type="Pfam" id="PF06839">
    <property type="entry name" value="Zn_ribbon_GRF"/>
    <property type="match status" value="1"/>
</dbReference>
<reference evidence="18" key="1">
    <citation type="journal article" date="2004" name="Nature">
        <title>Genome duplication in the teleost fish Tetraodon nigroviridis reveals the early vertebrate proto-karyotype.</title>
        <authorList>
            <person name="Jaillon O."/>
            <person name="Aury J.-M."/>
            <person name="Brunet F."/>
            <person name="Petit J.-L."/>
            <person name="Stange-Thomann N."/>
            <person name="Mauceli E."/>
            <person name="Bouneau L."/>
            <person name="Fischer C."/>
            <person name="Ozouf-Costaz C."/>
            <person name="Bernot A."/>
            <person name="Nicaud S."/>
            <person name="Jaffe D."/>
            <person name="Fisher S."/>
            <person name="Lutfalla G."/>
            <person name="Dossat C."/>
            <person name="Segurens B."/>
            <person name="Dasilva C."/>
            <person name="Salanoubat M."/>
            <person name="Levy M."/>
            <person name="Boudet N."/>
            <person name="Castellano S."/>
            <person name="Anthouard V."/>
            <person name="Jubin C."/>
            <person name="Castelli V."/>
            <person name="Katinka M."/>
            <person name="Vacherie B."/>
            <person name="Biemont C."/>
            <person name="Skalli Z."/>
            <person name="Cattolico L."/>
            <person name="Poulain J."/>
            <person name="De Berardinis V."/>
            <person name="Cruaud C."/>
            <person name="Duprat S."/>
            <person name="Brottier P."/>
            <person name="Coutanceau J.-P."/>
            <person name="Gouzy J."/>
            <person name="Parra G."/>
            <person name="Lardier G."/>
            <person name="Chapple C."/>
            <person name="McKernan K.J."/>
            <person name="McEwan P."/>
            <person name="Bosak S."/>
            <person name="Kellis M."/>
            <person name="Volff J.-N."/>
            <person name="Guigo R."/>
            <person name="Zody M.C."/>
            <person name="Mesirov J."/>
            <person name="Lindblad-Toh K."/>
            <person name="Birren B."/>
            <person name="Nusbaum C."/>
            <person name="Kahn D."/>
            <person name="Robinson-Rechavi M."/>
            <person name="Laudet V."/>
            <person name="Schachter V."/>
            <person name="Quetier F."/>
            <person name="Saurin W."/>
            <person name="Scarpelli C."/>
            <person name="Wincker P."/>
            <person name="Lander E.S."/>
            <person name="Weissenbach J."/>
            <person name="Roest Crollius H."/>
        </authorList>
    </citation>
    <scope>NUCLEOTIDE SEQUENCE [LARGE SCALE GENOMIC DNA]</scope>
</reference>
<organism evidence="17 18">
    <name type="scientific">Tetraodon nigroviridis</name>
    <name type="common">Spotted green pufferfish</name>
    <name type="synonym">Chelonodon nigroviridis</name>
    <dbReference type="NCBI Taxonomy" id="99883"/>
    <lineage>
        <taxon>Eukaryota</taxon>
        <taxon>Metazoa</taxon>
        <taxon>Chordata</taxon>
        <taxon>Craniata</taxon>
        <taxon>Vertebrata</taxon>
        <taxon>Euteleostomi</taxon>
        <taxon>Actinopterygii</taxon>
        <taxon>Neopterygii</taxon>
        <taxon>Teleostei</taxon>
        <taxon>Neoteleostei</taxon>
        <taxon>Acanthomorphata</taxon>
        <taxon>Eupercaria</taxon>
        <taxon>Tetraodontiformes</taxon>
        <taxon>Tetradontoidea</taxon>
        <taxon>Tetraodontidae</taxon>
        <taxon>Tetraodon</taxon>
    </lineage>
</organism>
<dbReference type="InterPro" id="IPR039846">
    <property type="entry name" value="ZCCHC4"/>
</dbReference>
<dbReference type="InParanoid" id="H3CLE3"/>
<keyword evidence="18" id="KW-1185">Reference proteome</keyword>
<dbReference type="GO" id="GO:0003676">
    <property type="term" value="F:nucleic acid binding"/>
    <property type="evidence" value="ECO:0007669"/>
    <property type="project" value="InterPro"/>
</dbReference>
<protein>
    <recommendedName>
        <fullName evidence="14">rRNA N(6)-adenosine-methyltransferase ZCCHC4</fullName>
    </recommendedName>
    <alternativeName>
        <fullName evidence="12">Zinc finger CCHC domain-containing protein 4</fullName>
    </alternativeName>
</protein>
<dbReference type="GO" id="GO:0005730">
    <property type="term" value="C:nucleolus"/>
    <property type="evidence" value="ECO:0007669"/>
    <property type="project" value="UniProtKB-SubCell"/>
</dbReference>
<evidence type="ECO:0000313" key="18">
    <source>
        <dbReference type="Proteomes" id="UP000007303"/>
    </source>
</evidence>
<comment type="function">
    <text evidence="13">rRNA N6-methyltransferase that specifically methylates the adenine in position 4220 of 28S rRNA. N6-methylation of adenine(4220) in 28S rRNA is required for translation.</text>
</comment>
<dbReference type="AlphaFoldDB" id="H3CLE3"/>
<dbReference type="Pfam" id="PF10237">
    <property type="entry name" value="N6-adenineMlase"/>
    <property type="match status" value="1"/>
</dbReference>
<evidence type="ECO:0000256" key="14">
    <source>
        <dbReference type="ARBA" id="ARBA00049767"/>
    </source>
</evidence>
<dbReference type="Proteomes" id="UP000007303">
    <property type="component" value="Unassembled WGS sequence"/>
</dbReference>
<keyword evidence="9 15" id="KW-0863">Zinc-finger</keyword>
<dbReference type="PROSITE" id="PS00092">
    <property type="entry name" value="N6_MTASE"/>
    <property type="match status" value="1"/>
</dbReference>
<evidence type="ECO:0000256" key="4">
    <source>
        <dbReference type="ARBA" id="ARBA00022490"/>
    </source>
</evidence>
<evidence type="ECO:0000256" key="8">
    <source>
        <dbReference type="ARBA" id="ARBA00022723"/>
    </source>
</evidence>
<dbReference type="InterPro" id="IPR002052">
    <property type="entry name" value="DNA_methylase_N6_adenine_CS"/>
</dbReference>
<evidence type="ECO:0000256" key="13">
    <source>
        <dbReference type="ARBA" id="ARBA00046086"/>
    </source>
</evidence>
<evidence type="ECO:0000256" key="1">
    <source>
        <dbReference type="ARBA" id="ARBA00004496"/>
    </source>
</evidence>
<evidence type="ECO:0000256" key="6">
    <source>
        <dbReference type="ARBA" id="ARBA00022679"/>
    </source>
</evidence>
<keyword evidence="5" id="KW-0489">Methyltransferase</keyword>
<evidence type="ECO:0000313" key="17">
    <source>
        <dbReference type="Ensembl" id="ENSTNIP00000009072.1"/>
    </source>
</evidence>
<evidence type="ECO:0000256" key="3">
    <source>
        <dbReference type="ARBA" id="ARBA00008246"/>
    </source>
</evidence>
<keyword evidence="8" id="KW-0479">Metal-binding</keyword>
<dbReference type="Ensembl" id="ENSTNIT00000009243.1">
    <property type="protein sequence ID" value="ENSTNIP00000009072.1"/>
    <property type="gene ID" value="ENSTNIG00000006312.1"/>
</dbReference>
<evidence type="ECO:0000259" key="16">
    <source>
        <dbReference type="PROSITE" id="PS51999"/>
    </source>
</evidence>
<evidence type="ECO:0000256" key="5">
    <source>
        <dbReference type="ARBA" id="ARBA00022603"/>
    </source>
</evidence>
<evidence type="ECO:0000256" key="7">
    <source>
        <dbReference type="ARBA" id="ARBA00022691"/>
    </source>
</evidence>
<dbReference type="PANTHER" id="PTHR13493">
    <property type="entry name" value="ZINC FINGER CCHC DOMAIN-CONTAINING"/>
    <property type="match status" value="1"/>
</dbReference>
<dbReference type="GO" id="GO:0005737">
    <property type="term" value="C:cytoplasm"/>
    <property type="evidence" value="ECO:0007669"/>
    <property type="project" value="UniProtKB-SubCell"/>
</dbReference>
<dbReference type="HOGENOM" id="CLU_034589_0_0_1"/>
<evidence type="ECO:0000256" key="12">
    <source>
        <dbReference type="ARBA" id="ARBA00032078"/>
    </source>
</evidence>
<name>H3CLE3_TETNG</name>
<dbReference type="GO" id="GO:0008270">
    <property type="term" value="F:zinc ion binding"/>
    <property type="evidence" value="ECO:0007669"/>
    <property type="project" value="UniProtKB-KW"/>
</dbReference>
<dbReference type="InterPro" id="IPR010666">
    <property type="entry name" value="Znf_GRF"/>
</dbReference>
<evidence type="ECO:0000256" key="11">
    <source>
        <dbReference type="ARBA" id="ARBA00023242"/>
    </source>
</evidence>
<comment type="similarity">
    <text evidence="3">Belongs to the ZCCHC4 family.</text>
</comment>
<dbReference type="InterPro" id="IPR041370">
    <property type="entry name" value="Mlase_EEF1AKMT1/ZCCHC4"/>
</dbReference>
<accession>H3CLE3</accession>
<feature type="domain" description="GRF-type" evidence="16">
    <location>
        <begin position="27"/>
        <end position="69"/>
    </location>
</feature>
<dbReference type="PROSITE" id="PS51999">
    <property type="entry name" value="ZF_GRF"/>
    <property type="match status" value="1"/>
</dbReference>
<evidence type="ECO:0000256" key="10">
    <source>
        <dbReference type="ARBA" id="ARBA00022833"/>
    </source>
</evidence>